<dbReference type="EMBL" id="CP097635">
    <property type="protein sequence ID" value="URI06180.1"/>
    <property type="molecule type" value="Genomic_DNA"/>
</dbReference>
<dbReference type="SUPFAM" id="SSF46626">
    <property type="entry name" value="Cytochrome c"/>
    <property type="match status" value="1"/>
</dbReference>
<keyword evidence="5 6" id="KW-0408">Iron</keyword>
<evidence type="ECO:0000256" key="4">
    <source>
        <dbReference type="ARBA" id="ARBA00022982"/>
    </source>
</evidence>
<keyword evidence="7" id="KW-0732">Signal</keyword>
<dbReference type="PROSITE" id="PS51007">
    <property type="entry name" value="CYTC"/>
    <property type="match status" value="1"/>
</dbReference>
<evidence type="ECO:0000256" key="6">
    <source>
        <dbReference type="PROSITE-ProRule" id="PRU00433"/>
    </source>
</evidence>
<keyword evidence="1" id="KW-0813">Transport</keyword>
<evidence type="ECO:0000259" key="8">
    <source>
        <dbReference type="PROSITE" id="PS51007"/>
    </source>
</evidence>
<keyword evidence="3 6" id="KW-0479">Metal-binding</keyword>
<evidence type="ECO:0000256" key="1">
    <source>
        <dbReference type="ARBA" id="ARBA00022448"/>
    </source>
</evidence>
<organism evidence="9 10">
    <name type="scientific">Aquincola tertiaricarbonis</name>
    <dbReference type="NCBI Taxonomy" id="391953"/>
    <lineage>
        <taxon>Bacteria</taxon>
        <taxon>Pseudomonadati</taxon>
        <taxon>Pseudomonadota</taxon>
        <taxon>Betaproteobacteria</taxon>
        <taxon>Burkholderiales</taxon>
        <taxon>Sphaerotilaceae</taxon>
        <taxon>Aquincola</taxon>
    </lineage>
</organism>
<evidence type="ECO:0000256" key="2">
    <source>
        <dbReference type="ARBA" id="ARBA00022617"/>
    </source>
</evidence>
<keyword evidence="2 6" id="KW-0349">Heme</keyword>
<protein>
    <submittedName>
        <fullName evidence="9">Cytochrome c</fullName>
    </submittedName>
</protein>
<feature type="chain" id="PRO_5045857712" evidence="7">
    <location>
        <begin position="21"/>
        <end position="105"/>
    </location>
</feature>
<evidence type="ECO:0000313" key="9">
    <source>
        <dbReference type="EMBL" id="URI06180.1"/>
    </source>
</evidence>
<dbReference type="Pfam" id="PF00034">
    <property type="entry name" value="Cytochrom_C"/>
    <property type="match status" value="1"/>
</dbReference>
<feature type="signal peptide" evidence="7">
    <location>
        <begin position="1"/>
        <end position="20"/>
    </location>
</feature>
<dbReference type="InterPro" id="IPR036909">
    <property type="entry name" value="Cyt_c-like_dom_sf"/>
</dbReference>
<dbReference type="InterPro" id="IPR050597">
    <property type="entry name" value="Cytochrome_c_Oxidase_Subunit"/>
</dbReference>
<dbReference type="InterPro" id="IPR009056">
    <property type="entry name" value="Cyt_c-like_dom"/>
</dbReference>
<feature type="domain" description="Cytochrome c" evidence="8">
    <location>
        <begin position="21"/>
        <end position="99"/>
    </location>
</feature>
<keyword evidence="10" id="KW-1185">Reference proteome</keyword>
<dbReference type="Proteomes" id="UP001056201">
    <property type="component" value="Chromosome 1"/>
</dbReference>
<evidence type="ECO:0000256" key="3">
    <source>
        <dbReference type="ARBA" id="ARBA00022723"/>
    </source>
</evidence>
<proteinExistence type="predicted"/>
<dbReference type="PANTHER" id="PTHR33751:SF9">
    <property type="entry name" value="CYTOCHROME C4"/>
    <property type="match status" value="1"/>
</dbReference>
<name>A0ABY4S1X3_AQUTE</name>
<dbReference type="Gene3D" id="1.10.760.10">
    <property type="entry name" value="Cytochrome c-like domain"/>
    <property type="match status" value="1"/>
</dbReference>
<reference evidence="9" key="1">
    <citation type="submission" date="2022-05" db="EMBL/GenBank/DDBJ databases">
        <title>An RpoN-dependent PEP-CTERM gene is involved in floc formation of an Aquincola tertiaricarbonis strain.</title>
        <authorList>
            <person name="Qiu D."/>
            <person name="Xia M."/>
        </authorList>
    </citation>
    <scope>NUCLEOTIDE SEQUENCE</scope>
    <source>
        <strain evidence="9">RN12</strain>
    </source>
</reference>
<keyword evidence="4" id="KW-0249">Electron transport</keyword>
<dbReference type="RefSeq" id="WP_250194444.1">
    <property type="nucleotide sequence ID" value="NZ_CP097635.1"/>
</dbReference>
<evidence type="ECO:0000256" key="7">
    <source>
        <dbReference type="SAM" id="SignalP"/>
    </source>
</evidence>
<sequence length="105" mass="10697">MRVTLIAVLATLAAGSPALAADAAAGKVKAQQCAVCHGPNGLATAPDAPNLAGQPALYTAAQLKAYRSGERKHEVMAVMAKPLSDADIDNLAAWFASIKVTAQMP</sequence>
<accession>A0ABY4S1X3</accession>
<evidence type="ECO:0000256" key="5">
    <source>
        <dbReference type="ARBA" id="ARBA00023004"/>
    </source>
</evidence>
<gene>
    <name evidence="9" type="ORF">MW290_09590</name>
</gene>
<dbReference type="PANTHER" id="PTHR33751">
    <property type="entry name" value="CBB3-TYPE CYTOCHROME C OXIDASE SUBUNIT FIXP"/>
    <property type="match status" value="1"/>
</dbReference>
<evidence type="ECO:0000313" key="10">
    <source>
        <dbReference type="Proteomes" id="UP001056201"/>
    </source>
</evidence>